<reference evidence="2" key="1">
    <citation type="submission" date="2009-01" db="EMBL/GenBank/DDBJ databases">
        <title>The Genome Sequence of Brucella pinnipedialis M292/94/1.</title>
        <authorList>
            <consortium name="The Broad Institute Genome Sequencing Platform"/>
            <person name="Ward D."/>
            <person name="Young S.K."/>
            <person name="Kodira C.D."/>
            <person name="Zeng Q."/>
            <person name="Koehrsen M."/>
            <person name="Alvarado L."/>
            <person name="Berlin A."/>
            <person name="Borenstein D."/>
            <person name="Chen Z."/>
            <person name="Engels R."/>
            <person name="Freedman E."/>
            <person name="Gellesch M."/>
            <person name="Goldberg J."/>
            <person name="Griggs A."/>
            <person name="Gujja S."/>
            <person name="Heiman D."/>
            <person name="Hepburn T."/>
            <person name="Howarth C."/>
            <person name="Jen D."/>
            <person name="Larson L."/>
            <person name="Lewis B."/>
            <person name="Mehta T."/>
            <person name="Park D."/>
            <person name="Pearson M."/>
            <person name="Roberts A."/>
            <person name="Saif S."/>
            <person name="Shea T."/>
            <person name="Shenoy N."/>
            <person name="Sisk P."/>
            <person name="Stolte C."/>
            <person name="Sykes S."/>
            <person name="Walk T."/>
            <person name="White J."/>
            <person name="Yandava C."/>
            <person name="Whatmore A.M."/>
            <person name="Perrett L.L."/>
            <person name="O'Callaghan D."/>
            <person name="Nusbaum C."/>
            <person name="Galagan J."/>
            <person name="Birren B."/>
        </authorList>
    </citation>
    <scope>NUCLEOTIDE SEQUENCE [LARGE SCALE GENOMIC DNA]</scope>
    <source>
        <strain evidence="2">M292/94/1</strain>
    </source>
</reference>
<protein>
    <submittedName>
        <fullName evidence="2">Uncharacterized protein</fullName>
    </submittedName>
</protein>
<feature type="transmembrane region" description="Helical" evidence="1">
    <location>
        <begin position="23"/>
        <end position="54"/>
    </location>
</feature>
<keyword evidence="1" id="KW-1133">Transmembrane helix</keyword>
<organism evidence="2">
    <name type="scientific">Brucella pinnipedialis M292/94/1</name>
    <dbReference type="NCBI Taxonomy" id="520462"/>
    <lineage>
        <taxon>Bacteria</taxon>
        <taxon>Pseudomonadati</taxon>
        <taxon>Pseudomonadota</taxon>
        <taxon>Alphaproteobacteria</taxon>
        <taxon>Hyphomicrobiales</taxon>
        <taxon>Brucellaceae</taxon>
        <taxon>Brucella/Ochrobactrum group</taxon>
        <taxon>Brucella</taxon>
    </lineage>
</organism>
<dbReference type="RefSeq" id="WP_004682859.1">
    <property type="nucleotide sequence ID" value="NZ_EQ999546.1"/>
</dbReference>
<proteinExistence type="predicted"/>
<dbReference type="HOGENOM" id="CLU_3045935_0_0_5"/>
<dbReference type="GeneID" id="55592918"/>
<gene>
    <name evidence="2" type="ORF">BALG_00592</name>
</gene>
<evidence type="ECO:0000256" key="1">
    <source>
        <dbReference type="SAM" id="Phobius"/>
    </source>
</evidence>
<dbReference type="Proteomes" id="UP000004659">
    <property type="component" value="Unassembled WGS sequence"/>
</dbReference>
<evidence type="ECO:0000313" key="2">
    <source>
        <dbReference type="EMBL" id="EEZ30473.1"/>
    </source>
</evidence>
<name>A0A0E1X0D9_9HYPH</name>
<dbReference type="AlphaFoldDB" id="A0A0E1X0D9"/>
<keyword evidence="1" id="KW-0472">Membrane</keyword>
<accession>A0A0E1X0D9</accession>
<sequence>MFDGIPAQWHKAPEQARRSPNEAAYVFLGIMLAVLSVPAVFLGWAIFLSVGLMLQ</sequence>
<keyword evidence="1" id="KW-0812">Transmembrane</keyword>
<dbReference type="EMBL" id="EQ999546">
    <property type="protein sequence ID" value="EEZ30473.1"/>
    <property type="molecule type" value="Genomic_DNA"/>
</dbReference>